<evidence type="ECO:0000313" key="3">
    <source>
        <dbReference type="Proteomes" id="UP001597023"/>
    </source>
</evidence>
<keyword evidence="3" id="KW-1185">Reference proteome</keyword>
<sequence>MGALARYARTLTPHAYENLRGALDAGDPGERHTALFLAVVRRDLERVTAALDDPLLGRRARSAALRLPVPEPALERLALHETTAVRHDTYRLLRISRRHALATRLLPTVYERHGAQEAAALLAACPARTVENWLPRLDTTGDTLNSLARTAPRAVAAHLAVLNERHARQASYRFVRRHRAIATTAARRDPDAALTLLARAPDLLTAHGVLAALRRPAAALAVLRAAPPAPDGGRREHPIPAGPLSPTLSRTLRALPVDDLAELAGHCPSTGHRHSTPGRRETAPDGLLRLLPPTERRRAVEGFVAGRAGLSRTPLSTLAALEPDDRREVVQSRLRPFSRRPGRRAVLAAALPLPDGEPVLRELTADHRVHHRAMAWPALLACAEVHADPGEFARIAVLCERAWHDQNEVRHAALRQLAGAPPRLLDALPEQVWRDAVLTTVQSRDSTNATLRAAERLLYRVAERASATGRTERAARAVALLGEVFATPGHTFEPRPLRVDEAGARALWAAAETASREAAQRPKTILVLAELLAPHLAALPTLDAETRRIAVECDDPALAARAAAAWTRPAKLRDGRCGELVGVDPAFAVVPLVLRTLVTRRTDLLDVVCAAAREGFTGRLWPSAFPWVARVRPAVAGRWLPHQREVWSEYHARVAGDEAVPLRLRANAVTLLTDQVRLMALADGSPQPVAAAALWALSTSATGLEGSGTVDGTGLRDLLLRHAGTGGVRGRAAVASLRRLLARLPDPDAVALLTPVARETDAPVGTRKEAARALGALRGPYALDALLAAWDAPRQHPDVRAVLAGALLPAVDRTDVADRLARAAPEPAVRDAVIHARVGKVPETRSDPYRAFLARLVEAGDEDVAVAACAALSTWLEPHTGDAMRTLADTLTAPDRSERVWMAVAGRLCWFPSGPVAESVIHGVVETLTDRARATDPRVRTDALRRLHHCGSAAHPRGDVVGATTVLDLLASALETAGLCQDAVQAGWRLALHAVGQGRYDAHRWDRLVGLCEAGPWRLPDTSYLALDFRQARVRDAVLATARALRGRGTAVSGLLALTLVQGGGRATDWEAPWPAELDALRAHSDPDTAMGALLVEPGTDG</sequence>
<dbReference type="RefSeq" id="WP_381604971.1">
    <property type="nucleotide sequence ID" value="NZ_JBHTEB010000001.1"/>
</dbReference>
<evidence type="ECO:0008006" key="4">
    <source>
        <dbReference type="Google" id="ProtNLM"/>
    </source>
</evidence>
<comment type="caution">
    <text evidence="2">The sequence shown here is derived from an EMBL/GenBank/DDBJ whole genome shotgun (WGS) entry which is preliminary data.</text>
</comment>
<name>A0ABW2W7D7_9ACTN</name>
<reference evidence="3" key="1">
    <citation type="journal article" date="2019" name="Int. J. Syst. Evol. Microbiol.">
        <title>The Global Catalogue of Microorganisms (GCM) 10K type strain sequencing project: providing services to taxonomists for standard genome sequencing and annotation.</title>
        <authorList>
            <consortium name="The Broad Institute Genomics Platform"/>
            <consortium name="The Broad Institute Genome Sequencing Center for Infectious Disease"/>
            <person name="Wu L."/>
            <person name="Ma J."/>
        </authorList>
    </citation>
    <scope>NUCLEOTIDE SEQUENCE [LARGE SCALE GENOMIC DNA]</scope>
    <source>
        <strain evidence="3">CGMCC 4.7400</strain>
    </source>
</reference>
<protein>
    <recommendedName>
        <fullName evidence="4">HEAT repeat domain-containing protein</fullName>
    </recommendedName>
</protein>
<dbReference type="InterPro" id="IPR004155">
    <property type="entry name" value="PBS_lyase_HEAT"/>
</dbReference>
<gene>
    <name evidence="2" type="ORF">ACFQZ6_04055</name>
</gene>
<feature type="region of interest" description="Disordered" evidence="1">
    <location>
        <begin position="227"/>
        <end position="248"/>
    </location>
</feature>
<dbReference type="SUPFAM" id="SSF48371">
    <property type="entry name" value="ARM repeat"/>
    <property type="match status" value="1"/>
</dbReference>
<dbReference type="SMART" id="SM00567">
    <property type="entry name" value="EZ_HEAT"/>
    <property type="match status" value="3"/>
</dbReference>
<dbReference type="EMBL" id="JBHTEB010000001">
    <property type="protein sequence ID" value="MFD0313424.1"/>
    <property type="molecule type" value="Genomic_DNA"/>
</dbReference>
<organism evidence="2 3">
    <name type="scientific">Streptomyces flavalbus</name>
    <dbReference type="NCBI Taxonomy" id="2665155"/>
    <lineage>
        <taxon>Bacteria</taxon>
        <taxon>Bacillati</taxon>
        <taxon>Actinomycetota</taxon>
        <taxon>Actinomycetes</taxon>
        <taxon>Kitasatosporales</taxon>
        <taxon>Streptomycetaceae</taxon>
        <taxon>Streptomyces</taxon>
    </lineage>
</organism>
<feature type="region of interest" description="Disordered" evidence="1">
    <location>
        <begin position="263"/>
        <end position="286"/>
    </location>
</feature>
<dbReference type="Gene3D" id="1.25.10.10">
    <property type="entry name" value="Leucine-rich Repeat Variant"/>
    <property type="match status" value="1"/>
</dbReference>
<proteinExistence type="predicted"/>
<dbReference type="Proteomes" id="UP001597023">
    <property type="component" value="Unassembled WGS sequence"/>
</dbReference>
<evidence type="ECO:0000256" key="1">
    <source>
        <dbReference type="SAM" id="MobiDB-lite"/>
    </source>
</evidence>
<dbReference type="InterPro" id="IPR016024">
    <property type="entry name" value="ARM-type_fold"/>
</dbReference>
<evidence type="ECO:0000313" key="2">
    <source>
        <dbReference type="EMBL" id="MFD0313424.1"/>
    </source>
</evidence>
<accession>A0ABW2W7D7</accession>
<dbReference type="InterPro" id="IPR011989">
    <property type="entry name" value="ARM-like"/>
</dbReference>